<dbReference type="AlphaFoldDB" id="A0A2V2YTD0"/>
<gene>
    <name evidence="2" type="ORF">DFQ01_109192</name>
</gene>
<dbReference type="RefSeq" id="WP_110044596.1">
    <property type="nucleotide sequence ID" value="NZ_CP054613.1"/>
</dbReference>
<evidence type="ECO:0000313" key="2">
    <source>
        <dbReference type="EMBL" id="PWW02567.1"/>
    </source>
</evidence>
<dbReference type="EMBL" id="QGTQ01000009">
    <property type="protein sequence ID" value="PWW02567.1"/>
    <property type="molecule type" value="Genomic_DNA"/>
</dbReference>
<accession>A0A2V2YTD0</accession>
<feature type="transmembrane region" description="Helical" evidence="1">
    <location>
        <begin position="92"/>
        <end position="115"/>
    </location>
</feature>
<protein>
    <submittedName>
        <fullName evidence="2">Uncharacterized protein</fullName>
    </submittedName>
</protein>
<dbReference type="Proteomes" id="UP000246635">
    <property type="component" value="Unassembled WGS sequence"/>
</dbReference>
<feature type="transmembrane region" description="Helical" evidence="1">
    <location>
        <begin position="62"/>
        <end position="80"/>
    </location>
</feature>
<keyword evidence="1" id="KW-1133">Transmembrane helix</keyword>
<feature type="transmembrane region" description="Helical" evidence="1">
    <location>
        <begin position="122"/>
        <end position="141"/>
    </location>
</feature>
<keyword evidence="1" id="KW-0812">Transmembrane</keyword>
<keyword evidence="3" id="KW-1185">Reference proteome</keyword>
<sequence length="176" mass="19987">MIYNEMVVQAFFEIAVSLLFSFPLWGVLMVLLTETNIIENTLAAWGIGSGTEAPHVRQFKRVQNACLVYMLVISIIAKRIDGSVLWYDPFQIVHLLIATKVLIIFITHAASWYFISRTPLEKASFIVLAAFSLVWLVMDTINNTEQYLLPVLISLAVILIMFMRNWLSAVSSTRSQ</sequence>
<keyword evidence="1" id="KW-0472">Membrane</keyword>
<feature type="transmembrane region" description="Helical" evidence="1">
    <location>
        <begin position="147"/>
        <end position="167"/>
    </location>
</feature>
<proteinExistence type="predicted"/>
<organism evidence="2 3">
    <name type="scientific">Paenibacillus cellulosilyticus</name>
    <dbReference type="NCBI Taxonomy" id="375489"/>
    <lineage>
        <taxon>Bacteria</taxon>
        <taxon>Bacillati</taxon>
        <taxon>Bacillota</taxon>
        <taxon>Bacilli</taxon>
        <taxon>Bacillales</taxon>
        <taxon>Paenibacillaceae</taxon>
        <taxon>Paenibacillus</taxon>
    </lineage>
</organism>
<feature type="transmembrane region" description="Helical" evidence="1">
    <location>
        <begin position="6"/>
        <end position="32"/>
    </location>
</feature>
<comment type="caution">
    <text evidence="2">The sequence shown here is derived from an EMBL/GenBank/DDBJ whole genome shotgun (WGS) entry which is preliminary data.</text>
</comment>
<name>A0A2V2YTD0_9BACL</name>
<evidence type="ECO:0000313" key="3">
    <source>
        <dbReference type="Proteomes" id="UP000246635"/>
    </source>
</evidence>
<evidence type="ECO:0000256" key="1">
    <source>
        <dbReference type="SAM" id="Phobius"/>
    </source>
</evidence>
<reference evidence="2 3" key="1">
    <citation type="submission" date="2018-05" db="EMBL/GenBank/DDBJ databases">
        <title>Genomic Encyclopedia of Type Strains, Phase III (KMG-III): the genomes of soil and plant-associated and newly described type strains.</title>
        <authorList>
            <person name="Whitman W."/>
        </authorList>
    </citation>
    <scope>NUCLEOTIDE SEQUENCE [LARGE SCALE GENOMIC DNA]</scope>
    <source>
        <strain evidence="2 3">CECT 5696</strain>
    </source>
</reference>